<organism evidence="1 2">
    <name type="scientific">Nonomuraea maheshkhaliensis</name>
    <dbReference type="NCBI Taxonomy" id="419590"/>
    <lineage>
        <taxon>Bacteria</taxon>
        <taxon>Bacillati</taxon>
        <taxon>Actinomycetota</taxon>
        <taxon>Actinomycetes</taxon>
        <taxon>Streptosporangiales</taxon>
        <taxon>Streptosporangiaceae</taxon>
        <taxon>Nonomuraea</taxon>
    </lineage>
</organism>
<evidence type="ECO:0000313" key="1">
    <source>
        <dbReference type="EMBL" id="GAA1623887.1"/>
    </source>
</evidence>
<comment type="caution">
    <text evidence="1">The sequence shown here is derived from an EMBL/GenBank/DDBJ whole genome shotgun (WGS) entry which is preliminary data.</text>
</comment>
<keyword evidence="2" id="KW-1185">Reference proteome</keyword>
<evidence type="ECO:0000313" key="2">
    <source>
        <dbReference type="Proteomes" id="UP001500064"/>
    </source>
</evidence>
<accession>A0ABN2EZS2</accession>
<protein>
    <submittedName>
        <fullName evidence="1">Uncharacterized protein</fullName>
    </submittedName>
</protein>
<dbReference type="Proteomes" id="UP001500064">
    <property type="component" value="Unassembled WGS sequence"/>
</dbReference>
<reference evidence="1 2" key="1">
    <citation type="journal article" date="2019" name="Int. J. Syst. Evol. Microbiol.">
        <title>The Global Catalogue of Microorganisms (GCM) 10K type strain sequencing project: providing services to taxonomists for standard genome sequencing and annotation.</title>
        <authorList>
            <consortium name="The Broad Institute Genomics Platform"/>
            <consortium name="The Broad Institute Genome Sequencing Center for Infectious Disease"/>
            <person name="Wu L."/>
            <person name="Ma J."/>
        </authorList>
    </citation>
    <scope>NUCLEOTIDE SEQUENCE [LARGE SCALE GENOMIC DNA]</scope>
    <source>
        <strain evidence="1 2">JCM 13929</strain>
    </source>
</reference>
<sequence length="104" mass="11847">MTQLPADADHETIIAYLDAHADWEDHTDTTTMYAWYRHVTDPMGWVTATVWRFAPHPSRRNPTAEAYRGQNALAVRIINLIARGKCWAEILDILVDESRGKATP</sequence>
<proteinExistence type="predicted"/>
<dbReference type="RefSeq" id="WP_346103489.1">
    <property type="nucleotide sequence ID" value="NZ_BAAAMU010000011.1"/>
</dbReference>
<gene>
    <name evidence="1" type="ORF">GCM10009733_020660</name>
</gene>
<dbReference type="EMBL" id="BAAAMU010000011">
    <property type="protein sequence ID" value="GAA1623887.1"/>
    <property type="molecule type" value="Genomic_DNA"/>
</dbReference>
<name>A0ABN2EZS2_9ACTN</name>